<feature type="transmembrane region" description="Helical" evidence="1">
    <location>
        <begin position="261"/>
        <end position="289"/>
    </location>
</feature>
<evidence type="ECO:0000256" key="1">
    <source>
        <dbReference type="SAM" id="Phobius"/>
    </source>
</evidence>
<keyword evidence="1" id="KW-0812">Transmembrane</keyword>
<protein>
    <recommendedName>
        <fullName evidence="2">Prepilin peptidase A24 N-terminal domain-containing protein</fullName>
    </recommendedName>
</protein>
<dbReference type="PANTHER" id="PTHR30487">
    <property type="entry name" value="TYPE 4 PREPILIN-LIKE PROTEINS LEADER PEPTIDE-PROCESSING ENZYME"/>
    <property type="match status" value="1"/>
</dbReference>
<feature type="domain" description="Prepilin peptidase A24 N-terminal" evidence="2">
    <location>
        <begin position="11"/>
        <end position="95"/>
    </location>
</feature>
<proteinExistence type="predicted"/>
<dbReference type="InterPro" id="IPR010627">
    <property type="entry name" value="Prepilin_pept_A24_N"/>
</dbReference>
<dbReference type="GO" id="GO:0004190">
    <property type="term" value="F:aspartic-type endopeptidase activity"/>
    <property type="evidence" value="ECO:0007669"/>
    <property type="project" value="TreeGrafter"/>
</dbReference>
<feature type="transmembrane region" description="Helical" evidence="1">
    <location>
        <begin position="153"/>
        <end position="173"/>
    </location>
</feature>
<keyword evidence="1" id="KW-0472">Membrane</keyword>
<comment type="caution">
    <text evidence="3">The sequence shown here is derived from an EMBL/GenBank/DDBJ whole genome shotgun (WGS) entry which is preliminary data.</text>
</comment>
<feature type="transmembrane region" description="Helical" evidence="1">
    <location>
        <begin position="128"/>
        <end position="147"/>
    </location>
</feature>
<feature type="transmembrane region" description="Helical" evidence="1">
    <location>
        <begin position="103"/>
        <end position="121"/>
    </location>
</feature>
<organism evidence="3">
    <name type="scientific">uncultured bacterium</name>
    <name type="common">gcode 4</name>
    <dbReference type="NCBI Taxonomy" id="1234023"/>
    <lineage>
        <taxon>Bacteria</taxon>
        <taxon>environmental samples</taxon>
    </lineage>
</organism>
<sequence>MRILVMIILWLIFGSLGSVVMTRFSGWMTRELLRGFFFGYSQCPHCKHRLVSKDLVPVLSYLIQGKKCRYCGERISWLYPLLELLCAVVFLLTYFLLKDFWTPTLIFWLLTNRLLVLLLVYDFKEYELHMVVWILLAVVWILANIFVPGDNLRYALLSALLFAGVFTGIYFFAKRYAKMRFKKVMEWFGEGDIYLAATIWIFIPLIMSASWIIFSWWTIACVLILFILLSSIIGLIRAWLQYLFGWRWKVEGGKLFHQSSLSIIPFFPAMIISFWLIAWKLNFFISLLFPLVW</sequence>
<name>K1XJ71_9BACT</name>
<dbReference type="GO" id="GO:0005886">
    <property type="term" value="C:plasma membrane"/>
    <property type="evidence" value="ECO:0007669"/>
    <property type="project" value="TreeGrafter"/>
</dbReference>
<feature type="transmembrane region" description="Helical" evidence="1">
    <location>
        <begin position="193"/>
        <end position="211"/>
    </location>
</feature>
<feature type="transmembrane region" description="Helical" evidence="1">
    <location>
        <begin position="77"/>
        <end position="97"/>
    </location>
</feature>
<accession>K1XJ71</accession>
<keyword evidence="1" id="KW-1133">Transmembrane helix</keyword>
<feature type="transmembrane region" description="Helical" evidence="1">
    <location>
        <begin position="217"/>
        <end position="240"/>
    </location>
</feature>
<feature type="transmembrane region" description="Helical" evidence="1">
    <location>
        <begin position="6"/>
        <end position="24"/>
    </location>
</feature>
<dbReference type="AlphaFoldDB" id="K1XJ71"/>
<gene>
    <name evidence="3" type="ORF">ACD_80C00097G0004</name>
</gene>
<evidence type="ECO:0000259" key="2">
    <source>
        <dbReference type="Pfam" id="PF06750"/>
    </source>
</evidence>
<dbReference type="InterPro" id="IPR050882">
    <property type="entry name" value="Prepilin_peptidase/N-MTase"/>
</dbReference>
<reference evidence="3" key="1">
    <citation type="journal article" date="2012" name="Science">
        <title>Fermentation, hydrogen, and sulfur metabolism in multiple uncultivated bacterial phyla.</title>
        <authorList>
            <person name="Wrighton K.C."/>
            <person name="Thomas B.C."/>
            <person name="Sharon I."/>
            <person name="Miller C.S."/>
            <person name="Castelle C.J."/>
            <person name="VerBerkmoes N.C."/>
            <person name="Wilkins M.J."/>
            <person name="Hettich R.L."/>
            <person name="Lipton M.S."/>
            <person name="Williams K.H."/>
            <person name="Long P.E."/>
            <person name="Banfield J.F."/>
        </authorList>
    </citation>
    <scope>NUCLEOTIDE SEQUENCE [LARGE SCALE GENOMIC DNA]</scope>
</reference>
<dbReference type="Pfam" id="PF06750">
    <property type="entry name" value="A24_N_bact"/>
    <property type="match status" value="1"/>
</dbReference>
<evidence type="ECO:0000313" key="3">
    <source>
        <dbReference type="EMBL" id="EKD25242.1"/>
    </source>
</evidence>
<dbReference type="PANTHER" id="PTHR30487:SF0">
    <property type="entry name" value="PREPILIN LEADER PEPTIDASE_N-METHYLTRANSFERASE-RELATED"/>
    <property type="match status" value="1"/>
</dbReference>
<dbReference type="EMBL" id="AMFJ01036104">
    <property type="protein sequence ID" value="EKD25242.1"/>
    <property type="molecule type" value="Genomic_DNA"/>
</dbReference>
<dbReference type="GO" id="GO:0006465">
    <property type="term" value="P:signal peptide processing"/>
    <property type="evidence" value="ECO:0007669"/>
    <property type="project" value="TreeGrafter"/>
</dbReference>